<dbReference type="GO" id="GO:0005096">
    <property type="term" value="F:GTPase activator activity"/>
    <property type="evidence" value="ECO:0007669"/>
    <property type="project" value="InterPro"/>
</dbReference>
<dbReference type="InterPro" id="IPR021713">
    <property type="entry name" value="Folliculin"/>
</dbReference>
<dbReference type="InterPro" id="IPR044886">
    <property type="entry name" value="FLCN_DENN_C_sf"/>
</dbReference>
<protein>
    <recommendedName>
        <fullName evidence="2">UDENN FLCN/SMCR8-type domain-containing protein</fullName>
    </recommendedName>
</protein>
<dbReference type="InParanoid" id="A0A7R8UP76"/>
<dbReference type="InterPro" id="IPR037520">
    <property type="entry name" value="Folliculin/SMCR8_longin"/>
</dbReference>
<gene>
    <name evidence="3" type="ORF">HERILL_LOCUS6508</name>
</gene>
<dbReference type="Proteomes" id="UP000594454">
    <property type="component" value="Chromosome 2"/>
</dbReference>
<feature type="domain" description="UDENN FLCN/SMCR8-type" evidence="2">
    <location>
        <begin position="52"/>
        <end position="456"/>
    </location>
</feature>
<dbReference type="Gene3D" id="3.40.50.12430">
    <property type="match status" value="1"/>
</dbReference>
<dbReference type="PANTHER" id="PTHR31441">
    <property type="entry name" value="FOLLICULIN FAMILY MEMBER"/>
    <property type="match status" value="1"/>
</dbReference>
<dbReference type="AlphaFoldDB" id="A0A7R8UP76"/>
<dbReference type="GO" id="GO:1904263">
    <property type="term" value="P:positive regulation of TORC1 signaling"/>
    <property type="evidence" value="ECO:0007669"/>
    <property type="project" value="TreeGrafter"/>
</dbReference>
<name>A0A7R8UP76_HERIL</name>
<evidence type="ECO:0000313" key="3">
    <source>
        <dbReference type="EMBL" id="CAD7083557.1"/>
    </source>
</evidence>
<dbReference type="FunCoup" id="A0A7R8UP76">
    <property type="interactions" value="1257"/>
</dbReference>
<evidence type="ECO:0000256" key="1">
    <source>
        <dbReference type="SAM" id="MobiDB-lite"/>
    </source>
</evidence>
<reference evidence="3 4" key="1">
    <citation type="submission" date="2020-11" db="EMBL/GenBank/DDBJ databases">
        <authorList>
            <person name="Wallbank WR R."/>
            <person name="Pardo Diaz C."/>
            <person name="Kozak K."/>
            <person name="Martin S."/>
            <person name="Jiggins C."/>
            <person name="Moest M."/>
            <person name="Warren A I."/>
            <person name="Generalovic N T."/>
            <person name="Byers J.R.P. K."/>
            <person name="Montejo-Kovacevich G."/>
            <person name="Yen C E."/>
        </authorList>
    </citation>
    <scope>NUCLEOTIDE SEQUENCE [LARGE SCALE GENOMIC DNA]</scope>
</reference>
<evidence type="ECO:0000259" key="2">
    <source>
        <dbReference type="PROSITE" id="PS51834"/>
    </source>
</evidence>
<dbReference type="GO" id="GO:0005829">
    <property type="term" value="C:cytosol"/>
    <property type="evidence" value="ECO:0007669"/>
    <property type="project" value="TreeGrafter"/>
</dbReference>
<dbReference type="PROSITE" id="PS51834">
    <property type="entry name" value="DENN_FLCN_SMCR8"/>
    <property type="match status" value="1"/>
</dbReference>
<sequence length="456" mass="51637">MNAVIALCHFCEAHGPCAIFCTQTLRDTKVEELSPDAQALNKNCAACNSIGTTSGYSSKDAESNATFLSTQIPVFQEVVTLVKHASVRSLSCEVNSNKDGGFVFFGDTNRGHVLSHTFNISDRTARGFNRLFSIIILMKDKFFLLNIQPFLAENLRRISQELQSYARKVYTTEESINGSERDHRLSGGQPVSQVPRSLQDLTGEKHIFGILHSHFSWVLLAGSRFLTEHVTFGNLPWLVPNIDIERSYVSLNREELLLQKSIMNDDDDDDMLSYHSLRNLKEILKSDFISACYCAICGVQIVLRGPTAKTYHLMMCLRLLLPEQMHKVTKMNCSQYLSPSEFRIITVPPEVAVPQPNNSIFRIDFVGNNNSVSVKWLGELPCKWPDLMTKVIRAVDEPLFNDTVLEKQLKVLVQEWKNKITCINQVQSSSDQAKLKRILGIQPHDTKVVEYWSKYL</sequence>
<dbReference type="Pfam" id="PF11704">
    <property type="entry name" value="Folliculin"/>
    <property type="match status" value="1"/>
</dbReference>
<dbReference type="EMBL" id="LR899010">
    <property type="protein sequence ID" value="CAD7083557.1"/>
    <property type="molecule type" value="Genomic_DNA"/>
</dbReference>
<dbReference type="Gene3D" id="1.10.10.1730">
    <property type="entry name" value="Folliculin"/>
    <property type="match status" value="1"/>
</dbReference>
<accession>A0A7R8UP76</accession>
<dbReference type="OrthoDB" id="5599713at2759"/>
<keyword evidence="4" id="KW-1185">Reference proteome</keyword>
<dbReference type="GO" id="GO:0000122">
    <property type="term" value="P:negative regulation of transcription by RNA polymerase II"/>
    <property type="evidence" value="ECO:0007669"/>
    <property type="project" value="TreeGrafter"/>
</dbReference>
<dbReference type="InterPro" id="IPR037521">
    <property type="entry name" value="FLCN/SMCR8_DENN"/>
</dbReference>
<feature type="region of interest" description="Disordered" evidence="1">
    <location>
        <begin position="173"/>
        <end position="193"/>
    </location>
</feature>
<organism evidence="3 4">
    <name type="scientific">Hermetia illucens</name>
    <name type="common">Black soldier fly</name>
    <dbReference type="NCBI Taxonomy" id="343691"/>
    <lineage>
        <taxon>Eukaryota</taxon>
        <taxon>Metazoa</taxon>
        <taxon>Ecdysozoa</taxon>
        <taxon>Arthropoda</taxon>
        <taxon>Hexapoda</taxon>
        <taxon>Insecta</taxon>
        <taxon>Pterygota</taxon>
        <taxon>Neoptera</taxon>
        <taxon>Endopterygota</taxon>
        <taxon>Diptera</taxon>
        <taxon>Brachycera</taxon>
        <taxon>Stratiomyomorpha</taxon>
        <taxon>Stratiomyidae</taxon>
        <taxon>Hermetiinae</taxon>
        <taxon>Hermetia</taxon>
    </lineage>
</organism>
<dbReference type="OMA" id="YSETLYT"/>
<dbReference type="PANTHER" id="PTHR31441:SF2">
    <property type="entry name" value="FOLLICULIN"/>
    <property type="match status" value="1"/>
</dbReference>
<proteinExistence type="predicted"/>
<evidence type="ECO:0000313" key="4">
    <source>
        <dbReference type="Proteomes" id="UP000594454"/>
    </source>
</evidence>